<dbReference type="EMBL" id="CAAE01014581">
    <property type="protein sequence ID" value="CAF99879.1"/>
    <property type="molecule type" value="Genomic_DNA"/>
</dbReference>
<name>Q4SHK3_TETNG</name>
<reference evidence="2" key="1">
    <citation type="journal article" date="2004" name="Nature">
        <title>Genome duplication in the teleost fish Tetraodon nigroviridis reveals the early vertebrate proto-karyotype.</title>
        <authorList>
            <person name="Jaillon O."/>
            <person name="Aury J.-M."/>
            <person name="Brunet F."/>
            <person name="Petit J.-L."/>
            <person name="Stange-Thomann N."/>
            <person name="Mauceli E."/>
            <person name="Bouneau L."/>
            <person name="Fischer C."/>
            <person name="Ozouf-Costaz C."/>
            <person name="Bernot A."/>
            <person name="Nicaud S."/>
            <person name="Jaffe D."/>
            <person name="Fisher S."/>
            <person name="Lutfalla G."/>
            <person name="Dossat C."/>
            <person name="Segurens B."/>
            <person name="Dasilva C."/>
            <person name="Salanoubat M."/>
            <person name="Levy M."/>
            <person name="Boudet N."/>
            <person name="Castellano S."/>
            <person name="Anthouard V."/>
            <person name="Jubin C."/>
            <person name="Castelli V."/>
            <person name="Katinka M."/>
            <person name="Vacherie B."/>
            <person name="Biemont C."/>
            <person name="Skalli Z."/>
            <person name="Cattolico L."/>
            <person name="Poulain J."/>
            <person name="De Berardinis V."/>
            <person name="Cruaud C."/>
            <person name="Duprat S."/>
            <person name="Brottier P."/>
            <person name="Coutanceau J.-P."/>
            <person name="Gouzy J."/>
            <person name="Parra G."/>
            <person name="Lardier G."/>
            <person name="Chapple C."/>
            <person name="McKernan K.J."/>
            <person name="McEwan P."/>
            <person name="Bosak S."/>
            <person name="Kellis M."/>
            <person name="Volff J.-N."/>
            <person name="Guigo R."/>
            <person name="Zody M.C."/>
            <person name="Mesirov J."/>
            <person name="Lindblad-Toh K."/>
            <person name="Birren B."/>
            <person name="Nusbaum C."/>
            <person name="Kahn D."/>
            <person name="Robinson-Rechavi M."/>
            <person name="Laudet V."/>
            <person name="Schachter V."/>
            <person name="Quetier F."/>
            <person name="Saurin W."/>
            <person name="Scarpelli C."/>
            <person name="Wincker P."/>
            <person name="Lander E.S."/>
            <person name="Weissenbach J."/>
            <person name="Roest Crollius H."/>
        </authorList>
    </citation>
    <scope>NUCLEOTIDE SEQUENCE [LARGE SCALE GENOMIC DNA]</scope>
</reference>
<evidence type="ECO:0000256" key="1">
    <source>
        <dbReference type="SAM" id="MobiDB-lite"/>
    </source>
</evidence>
<proteinExistence type="predicted"/>
<dbReference type="AlphaFoldDB" id="Q4SHK3"/>
<accession>Q4SHK3</accession>
<dbReference type="KEGG" id="tng:GSTEN00018111G001"/>
<protein>
    <submittedName>
        <fullName evidence="2">(spotted green pufferfish) hypothetical protein</fullName>
    </submittedName>
</protein>
<organism evidence="2">
    <name type="scientific">Tetraodon nigroviridis</name>
    <name type="common">Spotted green pufferfish</name>
    <name type="synonym">Chelonodon nigroviridis</name>
    <dbReference type="NCBI Taxonomy" id="99883"/>
    <lineage>
        <taxon>Eukaryota</taxon>
        <taxon>Metazoa</taxon>
        <taxon>Chordata</taxon>
        <taxon>Craniata</taxon>
        <taxon>Vertebrata</taxon>
        <taxon>Euteleostomi</taxon>
        <taxon>Actinopterygii</taxon>
        <taxon>Neopterygii</taxon>
        <taxon>Teleostei</taxon>
        <taxon>Neoteleostei</taxon>
        <taxon>Acanthomorphata</taxon>
        <taxon>Eupercaria</taxon>
        <taxon>Tetraodontiformes</taxon>
        <taxon>Tetradontoidea</taxon>
        <taxon>Tetraodontidae</taxon>
        <taxon>Tetraodon</taxon>
    </lineage>
</organism>
<sequence length="72" mass="7732">MDLGIKKIHLFLTKPSTFETLLKGSAASSAAASRGQKTPASPTVPGSSQLQTRSGQARWSRPRRPMLFNYGG</sequence>
<gene>
    <name evidence="2" type="ORF">GSTENG00018111001</name>
</gene>
<evidence type="ECO:0000313" key="2">
    <source>
        <dbReference type="EMBL" id="CAF99879.1"/>
    </source>
</evidence>
<feature type="region of interest" description="Disordered" evidence="1">
    <location>
        <begin position="25"/>
        <end position="72"/>
    </location>
</feature>
<feature type="compositionally biased region" description="Polar residues" evidence="1">
    <location>
        <begin position="35"/>
        <end position="57"/>
    </location>
</feature>
<comment type="caution">
    <text evidence="2">The sequence shown here is derived from an EMBL/GenBank/DDBJ whole genome shotgun (WGS) entry which is preliminary data.</text>
</comment>
<reference evidence="2" key="2">
    <citation type="submission" date="2004-02" db="EMBL/GenBank/DDBJ databases">
        <authorList>
            <consortium name="Genoscope"/>
            <consortium name="Whitehead Institute Centre for Genome Research"/>
        </authorList>
    </citation>
    <scope>NUCLEOTIDE SEQUENCE</scope>
</reference>